<dbReference type="InterPro" id="IPR017441">
    <property type="entry name" value="Protein_kinase_ATP_BS"/>
</dbReference>
<evidence type="ECO:0000256" key="10">
    <source>
        <dbReference type="ARBA" id="ARBA00022840"/>
    </source>
</evidence>
<comment type="similarity">
    <text evidence="11">Belongs to the protein kinase superfamily. Ser/Thr protein kinase family. CDPK subfamily.</text>
</comment>
<dbReference type="FunFam" id="3.30.200.20:FF:000315">
    <property type="entry name" value="Calcium-dependent protein kinase 3"/>
    <property type="match status" value="1"/>
</dbReference>
<dbReference type="Gene3D" id="1.10.510.10">
    <property type="entry name" value="Transferase(Phosphotransferase) domain 1"/>
    <property type="match status" value="1"/>
</dbReference>
<feature type="binding site" evidence="14">
    <location>
        <position position="77"/>
    </location>
    <ligand>
        <name>ATP</name>
        <dbReference type="ChEBI" id="CHEBI:30616"/>
    </ligand>
</feature>
<dbReference type="InterPro" id="IPR008271">
    <property type="entry name" value="Ser/Thr_kinase_AS"/>
</dbReference>
<evidence type="ECO:0000256" key="9">
    <source>
        <dbReference type="ARBA" id="ARBA00022837"/>
    </source>
</evidence>
<dbReference type="PANTHER" id="PTHR24349">
    <property type="entry name" value="SERINE/THREONINE-PROTEIN KINASE"/>
    <property type="match status" value="1"/>
</dbReference>
<evidence type="ECO:0000256" key="4">
    <source>
        <dbReference type="ARBA" id="ARBA00022679"/>
    </source>
</evidence>
<dbReference type="InterPro" id="IPR000719">
    <property type="entry name" value="Prot_kinase_dom"/>
</dbReference>
<evidence type="ECO:0000256" key="6">
    <source>
        <dbReference type="ARBA" id="ARBA00022737"/>
    </source>
</evidence>
<dbReference type="EMBL" id="CAJNDS010002261">
    <property type="protein sequence ID" value="CAE7398924.1"/>
    <property type="molecule type" value="Genomic_DNA"/>
</dbReference>
<evidence type="ECO:0000256" key="15">
    <source>
        <dbReference type="RuleBase" id="RU000304"/>
    </source>
</evidence>
<evidence type="ECO:0000256" key="1">
    <source>
        <dbReference type="ARBA" id="ARBA00001946"/>
    </source>
</evidence>
<dbReference type="GO" id="GO:0046872">
    <property type="term" value="F:metal ion binding"/>
    <property type="evidence" value="ECO:0007669"/>
    <property type="project" value="UniProtKB-KW"/>
</dbReference>
<comment type="cofactor">
    <cofactor evidence="1">
        <name>Mg(2+)</name>
        <dbReference type="ChEBI" id="CHEBI:18420"/>
    </cofactor>
</comment>
<keyword evidence="4" id="KW-0808">Transferase</keyword>
<dbReference type="SUPFAM" id="SSF56112">
    <property type="entry name" value="Protein kinase-like (PK-like)"/>
    <property type="match status" value="1"/>
</dbReference>
<accession>A0A812QQL6</accession>
<keyword evidence="6" id="KW-0677">Repeat</keyword>
<keyword evidence="9" id="KW-0106">Calcium</keyword>
<proteinExistence type="inferred from homology"/>
<evidence type="ECO:0000256" key="12">
    <source>
        <dbReference type="ARBA" id="ARBA00047899"/>
    </source>
</evidence>
<organism evidence="17 18">
    <name type="scientific">Symbiodinium natans</name>
    <dbReference type="NCBI Taxonomy" id="878477"/>
    <lineage>
        <taxon>Eukaryota</taxon>
        <taxon>Sar</taxon>
        <taxon>Alveolata</taxon>
        <taxon>Dinophyceae</taxon>
        <taxon>Suessiales</taxon>
        <taxon>Symbiodiniaceae</taxon>
        <taxon>Symbiodinium</taxon>
    </lineage>
</organism>
<evidence type="ECO:0000256" key="7">
    <source>
        <dbReference type="ARBA" id="ARBA00022741"/>
    </source>
</evidence>
<evidence type="ECO:0000313" key="18">
    <source>
        <dbReference type="Proteomes" id="UP000604046"/>
    </source>
</evidence>
<dbReference type="OrthoDB" id="423327at2759"/>
<keyword evidence="5" id="KW-0479">Metal-binding</keyword>
<keyword evidence="8" id="KW-0418">Kinase</keyword>
<dbReference type="PROSITE" id="PS00108">
    <property type="entry name" value="PROTEIN_KINASE_ST"/>
    <property type="match status" value="1"/>
</dbReference>
<feature type="domain" description="Protein kinase" evidence="16">
    <location>
        <begin position="48"/>
        <end position="280"/>
    </location>
</feature>
<dbReference type="InterPro" id="IPR050205">
    <property type="entry name" value="CDPK_Ser/Thr_kinases"/>
</dbReference>
<evidence type="ECO:0000259" key="16">
    <source>
        <dbReference type="PROSITE" id="PS50011"/>
    </source>
</evidence>
<evidence type="ECO:0000256" key="3">
    <source>
        <dbReference type="ARBA" id="ARBA00022527"/>
    </source>
</evidence>
<keyword evidence="3 15" id="KW-0723">Serine/threonine-protein kinase</keyword>
<keyword evidence="7 14" id="KW-0547">Nucleotide-binding</keyword>
<dbReference type="PROSITE" id="PS00107">
    <property type="entry name" value="PROTEIN_KINASE_ATP"/>
    <property type="match status" value="1"/>
</dbReference>
<comment type="catalytic activity">
    <reaction evidence="13">
        <text>L-seryl-[protein] + ATP = O-phospho-L-seryl-[protein] + ADP + H(+)</text>
        <dbReference type="Rhea" id="RHEA:17989"/>
        <dbReference type="Rhea" id="RHEA-COMP:9863"/>
        <dbReference type="Rhea" id="RHEA-COMP:11604"/>
        <dbReference type="ChEBI" id="CHEBI:15378"/>
        <dbReference type="ChEBI" id="CHEBI:29999"/>
        <dbReference type="ChEBI" id="CHEBI:30616"/>
        <dbReference type="ChEBI" id="CHEBI:83421"/>
        <dbReference type="ChEBI" id="CHEBI:456216"/>
        <dbReference type="EC" id="2.7.11.1"/>
    </reaction>
</comment>
<comment type="catalytic activity">
    <reaction evidence="12">
        <text>L-threonyl-[protein] + ATP = O-phospho-L-threonyl-[protein] + ADP + H(+)</text>
        <dbReference type="Rhea" id="RHEA:46608"/>
        <dbReference type="Rhea" id="RHEA-COMP:11060"/>
        <dbReference type="Rhea" id="RHEA-COMP:11605"/>
        <dbReference type="ChEBI" id="CHEBI:15378"/>
        <dbReference type="ChEBI" id="CHEBI:30013"/>
        <dbReference type="ChEBI" id="CHEBI:30616"/>
        <dbReference type="ChEBI" id="CHEBI:61977"/>
        <dbReference type="ChEBI" id="CHEBI:456216"/>
        <dbReference type="EC" id="2.7.11.1"/>
    </reaction>
</comment>
<evidence type="ECO:0000256" key="8">
    <source>
        <dbReference type="ARBA" id="ARBA00022777"/>
    </source>
</evidence>
<evidence type="ECO:0000256" key="2">
    <source>
        <dbReference type="ARBA" id="ARBA00012513"/>
    </source>
</evidence>
<dbReference type="Pfam" id="PF00069">
    <property type="entry name" value="Pkinase"/>
    <property type="match status" value="1"/>
</dbReference>
<dbReference type="GO" id="GO:0005524">
    <property type="term" value="F:ATP binding"/>
    <property type="evidence" value="ECO:0007669"/>
    <property type="project" value="UniProtKB-UniRule"/>
</dbReference>
<dbReference type="GO" id="GO:0004674">
    <property type="term" value="F:protein serine/threonine kinase activity"/>
    <property type="evidence" value="ECO:0007669"/>
    <property type="project" value="UniProtKB-KW"/>
</dbReference>
<evidence type="ECO:0000256" key="5">
    <source>
        <dbReference type="ARBA" id="ARBA00022723"/>
    </source>
</evidence>
<keyword evidence="18" id="KW-1185">Reference proteome</keyword>
<evidence type="ECO:0000256" key="14">
    <source>
        <dbReference type="PROSITE-ProRule" id="PRU10141"/>
    </source>
</evidence>
<protein>
    <recommendedName>
        <fullName evidence="2">non-specific serine/threonine protein kinase</fullName>
        <ecNumber evidence="2">2.7.11.1</ecNumber>
    </recommendedName>
</protein>
<dbReference type="InterPro" id="IPR011009">
    <property type="entry name" value="Kinase-like_dom_sf"/>
</dbReference>
<reference evidence="17" key="1">
    <citation type="submission" date="2021-02" db="EMBL/GenBank/DDBJ databases">
        <authorList>
            <person name="Dougan E. K."/>
            <person name="Rhodes N."/>
            <person name="Thang M."/>
            <person name="Chan C."/>
        </authorList>
    </citation>
    <scope>NUCLEOTIDE SEQUENCE</scope>
</reference>
<evidence type="ECO:0000313" key="17">
    <source>
        <dbReference type="EMBL" id="CAE7398924.1"/>
    </source>
</evidence>
<sequence>MGQCCPGAGPGPIYKALRHNTLARVTTNMDLSLLRLNFDPSRHFRQVYCLGRELGEGSFGSVYTCTRRLTGEERAVKQLLKSRMKDGGEDVLNELEVLAKLDHPNVVKFFEFFEDDLAVLAVTELCEEGDFTSLLPRGTAEESVRLLYRDVMLGLAYCHSFGIVHRDLKFANCVVTKGHDRAMAKIIDFGLSAGAPVEGQGPAEGFRTLFGALLGSLQHEPAPPQTHTAKSIKERQGASRSIKGILTGCPVGANRRVVAVGEGKASGAKQLKLTDADMMK</sequence>
<dbReference type="AlphaFoldDB" id="A0A812QQL6"/>
<evidence type="ECO:0000256" key="13">
    <source>
        <dbReference type="ARBA" id="ARBA00048679"/>
    </source>
</evidence>
<dbReference type="PROSITE" id="PS50011">
    <property type="entry name" value="PROTEIN_KINASE_DOM"/>
    <property type="match status" value="1"/>
</dbReference>
<name>A0A812QQL6_9DINO</name>
<keyword evidence="10 14" id="KW-0067">ATP-binding</keyword>
<dbReference type="EC" id="2.7.11.1" evidence="2"/>
<evidence type="ECO:0000256" key="11">
    <source>
        <dbReference type="ARBA" id="ARBA00024334"/>
    </source>
</evidence>
<comment type="caution">
    <text evidence="17">The sequence shown here is derived from an EMBL/GenBank/DDBJ whole genome shotgun (WGS) entry which is preliminary data.</text>
</comment>
<dbReference type="Proteomes" id="UP000604046">
    <property type="component" value="Unassembled WGS sequence"/>
</dbReference>
<dbReference type="SMART" id="SM00220">
    <property type="entry name" value="S_TKc"/>
    <property type="match status" value="1"/>
</dbReference>
<gene>
    <name evidence="17" type="primary">CPK8</name>
    <name evidence="17" type="ORF">SNAT2548_LOCUS21718</name>
</gene>